<organism evidence="2 3">
    <name type="scientific">Trachymyrmex septentrionalis</name>
    <dbReference type="NCBI Taxonomy" id="34720"/>
    <lineage>
        <taxon>Eukaryota</taxon>
        <taxon>Metazoa</taxon>
        <taxon>Ecdysozoa</taxon>
        <taxon>Arthropoda</taxon>
        <taxon>Hexapoda</taxon>
        <taxon>Insecta</taxon>
        <taxon>Pterygota</taxon>
        <taxon>Neoptera</taxon>
        <taxon>Endopterygota</taxon>
        <taxon>Hymenoptera</taxon>
        <taxon>Apocrita</taxon>
        <taxon>Aculeata</taxon>
        <taxon>Formicoidea</taxon>
        <taxon>Formicidae</taxon>
        <taxon>Myrmicinae</taxon>
        <taxon>Trachymyrmex</taxon>
    </lineage>
</organism>
<name>A0A195FVX3_9HYME</name>
<keyword evidence="3" id="KW-1185">Reference proteome</keyword>
<sequence length="80" mass="8026">GYPPSAADSRYGGASSVPAAGFGANDPYSYGKAPPSADYQQEAVSTAGPGGGAGYVSANPYDDRSNANIINRGYSTQPYG</sequence>
<gene>
    <name evidence="2" type="ORF">ALC56_01165</name>
</gene>
<evidence type="ECO:0000313" key="2">
    <source>
        <dbReference type="EMBL" id="KYN44467.1"/>
    </source>
</evidence>
<protein>
    <submittedName>
        <fullName evidence="2">Uncharacterized protein</fullName>
    </submittedName>
</protein>
<feature type="region of interest" description="Disordered" evidence="1">
    <location>
        <begin position="24"/>
        <end position="80"/>
    </location>
</feature>
<feature type="non-terminal residue" evidence="2">
    <location>
        <position position="1"/>
    </location>
</feature>
<accession>A0A195FVX3</accession>
<dbReference type="EMBL" id="KQ981219">
    <property type="protein sequence ID" value="KYN44467.1"/>
    <property type="molecule type" value="Genomic_DNA"/>
</dbReference>
<dbReference type="AlphaFoldDB" id="A0A195FVX3"/>
<dbReference type="Proteomes" id="UP000078541">
    <property type="component" value="Unassembled WGS sequence"/>
</dbReference>
<evidence type="ECO:0000313" key="3">
    <source>
        <dbReference type="Proteomes" id="UP000078541"/>
    </source>
</evidence>
<proteinExistence type="predicted"/>
<feature type="compositionally biased region" description="Polar residues" evidence="1">
    <location>
        <begin position="66"/>
        <end position="80"/>
    </location>
</feature>
<reference evidence="2 3" key="1">
    <citation type="submission" date="2016-03" db="EMBL/GenBank/DDBJ databases">
        <title>Trachymyrmex septentrionalis WGS genome.</title>
        <authorList>
            <person name="Nygaard S."/>
            <person name="Hu H."/>
            <person name="Boomsma J."/>
            <person name="Zhang G."/>
        </authorList>
    </citation>
    <scope>NUCLEOTIDE SEQUENCE [LARGE SCALE GENOMIC DNA]</scope>
    <source>
        <strain evidence="2">Tsep2-gDNA-1</strain>
        <tissue evidence="2">Whole body</tissue>
    </source>
</reference>
<evidence type="ECO:0000256" key="1">
    <source>
        <dbReference type="SAM" id="MobiDB-lite"/>
    </source>
</evidence>